<gene>
    <name evidence="5" type="ORF">SAMN04487951_102170</name>
</gene>
<dbReference type="Gene3D" id="1.10.10.60">
    <property type="entry name" value="Homeodomain-like"/>
    <property type="match status" value="2"/>
</dbReference>
<sequence>MFNAMTRAEIWLQDTLEKPLSIEDLAQHLGYSASQVRRQFRHYFHTSPSAYREKRRLERAAVLLAFTPYNIAQIALRCGYQNHSSFSRAFQRHFQLTPRHYRHTQCSVLHQQTPPQGYTTHIEKGCMRQAVLMRLYKSPEHLQGLGDSSYHSHQLESLQARLAASTPAVSLPDLLSEKIDALNGQPPHPIRTDIGLYLETLSNIKSIPLPAPYRRVNIAVRHYASTCFDEFSQLSQVLTSALLDLMQKPKGYYISGEAPIVLWQSDYLELRIPLAH</sequence>
<dbReference type="PRINTS" id="PR00032">
    <property type="entry name" value="HTHARAC"/>
</dbReference>
<dbReference type="InterPro" id="IPR018060">
    <property type="entry name" value="HTH_AraC"/>
</dbReference>
<dbReference type="InterPro" id="IPR020449">
    <property type="entry name" value="Tscrpt_reg_AraC-type_HTH"/>
</dbReference>
<dbReference type="GO" id="GO:0003700">
    <property type="term" value="F:DNA-binding transcription factor activity"/>
    <property type="evidence" value="ECO:0007669"/>
    <property type="project" value="InterPro"/>
</dbReference>
<keyword evidence="2" id="KW-0238">DNA-binding</keyword>
<dbReference type="Proteomes" id="UP000199677">
    <property type="component" value="Unassembled WGS sequence"/>
</dbReference>
<evidence type="ECO:0000313" key="6">
    <source>
        <dbReference type="Proteomes" id="UP000199677"/>
    </source>
</evidence>
<dbReference type="GO" id="GO:0043565">
    <property type="term" value="F:sequence-specific DNA binding"/>
    <property type="evidence" value="ECO:0007669"/>
    <property type="project" value="InterPro"/>
</dbReference>
<evidence type="ECO:0000259" key="4">
    <source>
        <dbReference type="PROSITE" id="PS01124"/>
    </source>
</evidence>
<evidence type="ECO:0000313" key="5">
    <source>
        <dbReference type="EMBL" id="SDN08565.1"/>
    </source>
</evidence>
<keyword evidence="3" id="KW-0804">Transcription</keyword>
<keyword evidence="1" id="KW-0805">Transcription regulation</keyword>
<dbReference type="InterPro" id="IPR018062">
    <property type="entry name" value="HTH_AraC-typ_CS"/>
</dbReference>
<keyword evidence="6" id="KW-1185">Reference proteome</keyword>
<dbReference type="PANTHER" id="PTHR47504">
    <property type="entry name" value="RIGHT ORIGIN-BINDING PROTEIN"/>
    <property type="match status" value="1"/>
</dbReference>
<dbReference type="EMBL" id="FNII01000002">
    <property type="protein sequence ID" value="SDN08565.1"/>
    <property type="molecule type" value="Genomic_DNA"/>
</dbReference>
<evidence type="ECO:0000256" key="2">
    <source>
        <dbReference type="ARBA" id="ARBA00023125"/>
    </source>
</evidence>
<dbReference type="SUPFAM" id="SSF46689">
    <property type="entry name" value="Homeodomain-like"/>
    <property type="match status" value="2"/>
</dbReference>
<organism evidence="5 6">
    <name type="scientific">Vreelandella arcis</name>
    <dbReference type="NCBI Taxonomy" id="416873"/>
    <lineage>
        <taxon>Bacteria</taxon>
        <taxon>Pseudomonadati</taxon>
        <taxon>Pseudomonadota</taxon>
        <taxon>Gammaproteobacteria</taxon>
        <taxon>Oceanospirillales</taxon>
        <taxon>Halomonadaceae</taxon>
        <taxon>Vreelandella</taxon>
    </lineage>
</organism>
<feature type="domain" description="HTH araC/xylS-type" evidence="4">
    <location>
        <begin position="6"/>
        <end position="104"/>
    </location>
</feature>
<dbReference type="PANTHER" id="PTHR47504:SF5">
    <property type="entry name" value="RIGHT ORIGIN-BINDING PROTEIN"/>
    <property type="match status" value="1"/>
</dbReference>
<dbReference type="InterPro" id="IPR009057">
    <property type="entry name" value="Homeodomain-like_sf"/>
</dbReference>
<dbReference type="PROSITE" id="PS00041">
    <property type="entry name" value="HTH_ARAC_FAMILY_1"/>
    <property type="match status" value="1"/>
</dbReference>
<protein>
    <submittedName>
        <fullName evidence="5">Helix-turn-helix domain-containing protein</fullName>
    </submittedName>
</protein>
<dbReference type="OrthoDB" id="6146868at2"/>
<accession>A0A1G9YJC3</accession>
<name>A0A1G9YJC3_9GAMM</name>
<proteinExistence type="predicted"/>
<dbReference type="InterPro" id="IPR050959">
    <property type="entry name" value="MarA-like"/>
</dbReference>
<dbReference type="Pfam" id="PF12833">
    <property type="entry name" value="HTH_18"/>
    <property type="match status" value="1"/>
</dbReference>
<evidence type="ECO:0000256" key="3">
    <source>
        <dbReference type="ARBA" id="ARBA00023163"/>
    </source>
</evidence>
<dbReference type="PROSITE" id="PS01124">
    <property type="entry name" value="HTH_ARAC_FAMILY_2"/>
    <property type="match status" value="1"/>
</dbReference>
<evidence type="ECO:0000256" key="1">
    <source>
        <dbReference type="ARBA" id="ARBA00023015"/>
    </source>
</evidence>
<dbReference type="SMART" id="SM00342">
    <property type="entry name" value="HTH_ARAC"/>
    <property type="match status" value="1"/>
</dbReference>
<dbReference type="AlphaFoldDB" id="A0A1G9YJC3"/>
<reference evidence="6" key="1">
    <citation type="submission" date="2016-10" db="EMBL/GenBank/DDBJ databases">
        <authorList>
            <person name="Varghese N."/>
            <person name="Submissions S."/>
        </authorList>
    </citation>
    <scope>NUCLEOTIDE SEQUENCE [LARGE SCALE GENOMIC DNA]</scope>
    <source>
        <strain evidence="6">CGMCC 1.6494</strain>
    </source>
</reference>
<dbReference type="STRING" id="416873.SAMN04487951_102170"/>